<gene>
    <name evidence="2" type="ORF">B4167_2561</name>
    <name evidence="1" type="ORF">BT1A1_0895</name>
</gene>
<name>A0A090ISU1_9BACI</name>
<evidence type="ECO:0000313" key="1">
    <source>
        <dbReference type="EMBL" id="CEE00742.1"/>
    </source>
</evidence>
<dbReference type="AlphaFoldDB" id="A0A090ISU1"/>
<proteinExistence type="predicted"/>
<dbReference type="Proteomes" id="UP000040576">
    <property type="component" value="Unassembled WGS sequence"/>
</dbReference>
<dbReference type="EMBL" id="JXLU01000078">
    <property type="protein sequence ID" value="KIO72918.1"/>
    <property type="molecule type" value="Genomic_DNA"/>
</dbReference>
<reference evidence="2 3" key="2">
    <citation type="submission" date="2015-01" db="EMBL/GenBank/DDBJ databases">
        <title>Draft Genome Sequences of Four Bacillus thermoamylovorans Strains, Isolated From Food Products.</title>
        <authorList>
            <person name="Krawcyk A.O."/>
            <person name="Berendsen E.M."/>
            <person name="Eijlander R.T."/>
            <person name="de Jong A."/>
            <person name="Wells-Bennik M."/>
            <person name="Kuipers O.P."/>
        </authorList>
    </citation>
    <scope>NUCLEOTIDE SEQUENCE [LARGE SCALE GENOMIC DNA]</scope>
    <source>
        <strain evidence="2 3">B4167</strain>
    </source>
</reference>
<keyword evidence="4" id="KW-1185">Reference proteome</keyword>
<protein>
    <submittedName>
        <fullName evidence="1">Uncharacterized protein</fullName>
    </submittedName>
</protein>
<organism evidence="1 4">
    <name type="scientific">Caldibacillus thermoamylovorans</name>
    <dbReference type="NCBI Taxonomy" id="35841"/>
    <lineage>
        <taxon>Bacteria</taxon>
        <taxon>Bacillati</taxon>
        <taxon>Bacillota</taxon>
        <taxon>Bacilli</taxon>
        <taxon>Bacillales</taxon>
        <taxon>Bacillaceae</taxon>
        <taxon>Caldibacillus</taxon>
    </lineage>
</organism>
<dbReference type="OrthoDB" id="2926879at2"/>
<evidence type="ECO:0000313" key="2">
    <source>
        <dbReference type="EMBL" id="KIO72918.1"/>
    </source>
</evidence>
<reference evidence="1 4" key="1">
    <citation type="submission" date="2014-07" db="EMBL/GenBank/DDBJ databases">
        <authorList>
            <person name="Wibberg Daniel"/>
        </authorList>
    </citation>
    <scope>NUCLEOTIDE SEQUENCE [LARGE SCALE GENOMIC DNA]</scope>
</reference>
<dbReference type="PATRIC" id="fig|35841.6.peg.3010"/>
<dbReference type="eggNOG" id="ENOG5030DHT">
    <property type="taxonomic scope" value="Bacteria"/>
</dbReference>
<dbReference type="GeneID" id="92960042"/>
<accession>A0A090ISU1</accession>
<sequence length="76" mass="8974">MDRISYISYVLYQSHNENLKKWALELLNGTITLREVKVKSQVAEAEIQRAELLYKNGKLDYQNVFRFVAEYMELAS</sequence>
<evidence type="ECO:0000313" key="3">
    <source>
        <dbReference type="Proteomes" id="UP000032076"/>
    </source>
</evidence>
<dbReference type="Proteomes" id="UP000032076">
    <property type="component" value="Unassembled WGS sequence"/>
</dbReference>
<dbReference type="EMBL" id="CCRF01000035">
    <property type="protein sequence ID" value="CEE00742.1"/>
    <property type="molecule type" value="Genomic_DNA"/>
</dbReference>
<dbReference type="RefSeq" id="WP_034768523.1">
    <property type="nucleotide sequence ID" value="NZ_CCRF01000035.1"/>
</dbReference>
<evidence type="ECO:0000313" key="4">
    <source>
        <dbReference type="Proteomes" id="UP000040576"/>
    </source>
</evidence>